<dbReference type="Pfam" id="PF02561">
    <property type="entry name" value="FliS"/>
    <property type="match status" value="1"/>
</dbReference>
<dbReference type="PANTHER" id="PTHR34773:SF1">
    <property type="entry name" value="FLAGELLAR SECRETION CHAPERONE FLIS"/>
    <property type="match status" value="1"/>
</dbReference>
<dbReference type="EMBL" id="FXAZ01000003">
    <property type="protein sequence ID" value="SMG46071.1"/>
    <property type="molecule type" value="Genomic_DNA"/>
</dbReference>
<dbReference type="SUPFAM" id="SSF101116">
    <property type="entry name" value="Flagellar export chaperone FliS"/>
    <property type="match status" value="1"/>
</dbReference>
<name>A0A1X7KWX0_9BACL</name>
<dbReference type="Gene3D" id="1.20.120.340">
    <property type="entry name" value="Flagellar protein FliS"/>
    <property type="match status" value="1"/>
</dbReference>
<evidence type="ECO:0000256" key="2">
    <source>
        <dbReference type="ARBA" id="ARBA00008787"/>
    </source>
</evidence>
<reference evidence="7 8" key="1">
    <citation type="submission" date="2017-04" db="EMBL/GenBank/DDBJ databases">
        <authorList>
            <person name="Afonso C.L."/>
            <person name="Miller P.J."/>
            <person name="Scott M.A."/>
            <person name="Spackman E."/>
            <person name="Goraichik I."/>
            <person name="Dimitrov K.M."/>
            <person name="Suarez D.L."/>
            <person name="Swayne D.E."/>
        </authorList>
    </citation>
    <scope>NUCLEOTIDE SEQUENCE [LARGE SCALE GENOMIC DNA]</scope>
    <source>
        <strain evidence="7 8">11</strain>
    </source>
</reference>
<dbReference type="RefSeq" id="WP_085494969.1">
    <property type="nucleotide sequence ID" value="NZ_FXAZ01000003.1"/>
</dbReference>
<evidence type="ECO:0000256" key="1">
    <source>
        <dbReference type="ARBA" id="ARBA00004514"/>
    </source>
</evidence>
<evidence type="ECO:0000256" key="5">
    <source>
        <dbReference type="ARBA" id="ARBA00023186"/>
    </source>
</evidence>
<keyword evidence="7" id="KW-0969">Cilium</keyword>
<keyword evidence="5" id="KW-0143">Chaperone</keyword>
<dbReference type="GO" id="GO:0005829">
    <property type="term" value="C:cytosol"/>
    <property type="evidence" value="ECO:0007669"/>
    <property type="project" value="UniProtKB-SubCell"/>
</dbReference>
<dbReference type="OrthoDB" id="1524959at2"/>
<evidence type="ECO:0000256" key="4">
    <source>
        <dbReference type="ARBA" id="ARBA00022795"/>
    </source>
</evidence>
<dbReference type="Proteomes" id="UP000193834">
    <property type="component" value="Unassembled WGS sequence"/>
</dbReference>
<evidence type="ECO:0000256" key="3">
    <source>
        <dbReference type="ARBA" id="ARBA00022490"/>
    </source>
</evidence>
<evidence type="ECO:0000256" key="6">
    <source>
        <dbReference type="PIRNR" id="PIRNR039090"/>
    </source>
</evidence>
<evidence type="ECO:0000313" key="7">
    <source>
        <dbReference type="EMBL" id="SMG46071.1"/>
    </source>
</evidence>
<keyword evidence="7" id="KW-0282">Flagellum</keyword>
<dbReference type="AlphaFoldDB" id="A0A1X7KWX0"/>
<sequence>MNPTAAKGYQAYQKNKYETASPHRLILMLYHGAIRFVKQAKNSLDEGDSQQGHQHLLKAQDIVYELISSLNEQQGGEIASNLKNLYLYMIDQMMQANMKKTSEPLTIVLEMLESIKEAWEQIGKELNAGHAYA</sequence>
<dbReference type="CDD" id="cd16098">
    <property type="entry name" value="FliS"/>
    <property type="match status" value="1"/>
</dbReference>
<keyword evidence="8" id="KW-1185">Reference proteome</keyword>
<keyword evidence="4 6" id="KW-1005">Bacterial flagellum biogenesis</keyword>
<dbReference type="GO" id="GO:0071973">
    <property type="term" value="P:bacterial-type flagellum-dependent cell motility"/>
    <property type="evidence" value="ECO:0007669"/>
    <property type="project" value="TreeGrafter"/>
</dbReference>
<keyword evidence="3 6" id="KW-0963">Cytoplasm</keyword>
<organism evidence="7 8">
    <name type="scientific">Paenibacillus aquistagni</name>
    <dbReference type="NCBI Taxonomy" id="1852522"/>
    <lineage>
        <taxon>Bacteria</taxon>
        <taxon>Bacillati</taxon>
        <taxon>Bacillota</taxon>
        <taxon>Bacilli</taxon>
        <taxon>Bacillales</taxon>
        <taxon>Paenibacillaceae</taxon>
        <taxon>Paenibacillus</taxon>
    </lineage>
</organism>
<dbReference type="NCBIfam" id="TIGR00208">
    <property type="entry name" value="fliS"/>
    <property type="match status" value="1"/>
</dbReference>
<evidence type="ECO:0000313" key="8">
    <source>
        <dbReference type="Proteomes" id="UP000193834"/>
    </source>
</evidence>
<dbReference type="InterPro" id="IPR003713">
    <property type="entry name" value="FliS"/>
</dbReference>
<comment type="similarity">
    <text evidence="2 6">Belongs to the FliS family.</text>
</comment>
<comment type="subcellular location">
    <subcellularLocation>
        <location evidence="1 6">Cytoplasm</location>
        <location evidence="1 6">Cytosol</location>
    </subcellularLocation>
</comment>
<dbReference type="GO" id="GO:0044780">
    <property type="term" value="P:bacterial-type flagellum assembly"/>
    <property type="evidence" value="ECO:0007669"/>
    <property type="project" value="InterPro"/>
</dbReference>
<protein>
    <recommendedName>
        <fullName evidence="6">Flagellar secretion chaperone FliS</fullName>
    </recommendedName>
</protein>
<proteinExistence type="inferred from homology"/>
<keyword evidence="7" id="KW-0966">Cell projection</keyword>
<gene>
    <name evidence="7" type="ORF">SAMN06295960_2809</name>
</gene>
<dbReference type="PIRSF" id="PIRSF039090">
    <property type="entry name" value="Flis"/>
    <property type="match status" value="1"/>
</dbReference>
<dbReference type="InterPro" id="IPR036584">
    <property type="entry name" value="FliS_sf"/>
</dbReference>
<dbReference type="STRING" id="1852522.SAMN06295960_2809"/>
<accession>A0A1X7KWX0</accession>
<dbReference type="PANTHER" id="PTHR34773">
    <property type="entry name" value="FLAGELLAR SECRETION CHAPERONE FLIS"/>
    <property type="match status" value="1"/>
</dbReference>